<name>A0ABS3GAM5_9FLAO</name>
<protein>
    <submittedName>
        <fullName evidence="5">AsnC family transcriptional regulator</fullName>
    </submittedName>
</protein>
<evidence type="ECO:0000313" key="6">
    <source>
        <dbReference type="Proteomes" id="UP000664044"/>
    </source>
</evidence>
<evidence type="ECO:0000256" key="1">
    <source>
        <dbReference type="ARBA" id="ARBA00023015"/>
    </source>
</evidence>
<gene>
    <name evidence="5" type="ORF">J0656_18670</name>
</gene>
<sequence length="155" mass="17854">MNKYRRKMSEEIQLDDLDFSIIKHLQKDGRKSFTEIADELNVAVSTIRNRYNKLLEENVLRIIGRAEPEKMGLHSYSRIMIAVKPADKTGKALEKLKEITELSFLAQTSGKYNIELNVMCKNNNHLLKTVDKINSIEGVSKLQITSYLNVLKWGQ</sequence>
<keyword evidence="1" id="KW-0805">Transcription regulation</keyword>
<dbReference type="InterPro" id="IPR036388">
    <property type="entry name" value="WH-like_DNA-bd_sf"/>
</dbReference>
<feature type="domain" description="HTH asnC-type" evidence="4">
    <location>
        <begin position="14"/>
        <end position="74"/>
    </location>
</feature>
<dbReference type="InterPro" id="IPR036390">
    <property type="entry name" value="WH_DNA-bd_sf"/>
</dbReference>
<dbReference type="InterPro" id="IPR000485">
    <property type="entry name" value="AsnC-type_HTH_dom"/>
</dbReference>
<dbReference type="RefSeq" id="WP_207036640.1">
    <property type="nucleotide sequence ID" value="NZ_JAFLNL010000015.1"/>
</dbReference>
<dbReference type="PRINTS" id="PR00033">
    <property type="entry name" value="HTHASNC"/>
</dbReference>
<keyword evidence="6" id="KW-1185">Reference proteome</keyword>
<dbReference type="SUPFAM" id="SSF54909">
    <property type="entry name" value="Dimeric alpha+beta barrel"/>
    <property type="match status" value="1"/>
</dbReference>
<dbReference type="Proteomes" id="UP000664044">
    <property type="component" value="Unassembled WGS sequence"/>
</dbReference>
<proteinExistence type="predicted"/>
<keyword evidence="3" id="KW-0804">Transcription</keyword>
<reference evidence="5 6" key="1">
    <citation type="submission" date="2021-03" db="EMBL/GenBank/DDBJ databases">
        <title>Muricauda lutimaris sp. nov. and Muricauda ruestringensis sp. nov, two marine members of the Flavobacteriaceae isolated from deep sea sediments of Western Pacific.</title>
        <authorList>
            <person name="Zhao S."/>
            <person name="Liu R."/>
        </authorList>
    </citation>
    <scope>NUCLEOTIDE SEQUENCE [LARGE SCALE GENOMIC DNA]</scope>
    <source>
        <strain evidence="5 6">BC31-1-A7</strain>
    </source>
</reference>
<evidence type="ECO:0000313" key="5">
    <source>
        <dbReference type="EMBL" id="MBO0356049.1"/>
    </source>
</evidence>
<comment type="caution">
    <text evidence="5">The sequence shown here is derived from an EMBL/GenBank/DDBJ whole genome shotgun (WGS) entry which is preliminary data.</text>
</comment>
<dbReference type="Gene3D" id="3.30.70.920">
    <property type="match status" value="1"/>
</dbReference>
<dbReference type="Pfam" id="PF01037">
    <property type="entry name" value="AsnC_trans_reg"/>
    <property type="match status" value="1"/>
</dbReference>
<dbReference type="Gene3D" id="1.10.10.10">
    <property type="entry name" value="Winged helix-like DNA-binding domain superfamily/Winged helix DNA-binding domain"/>
    <property type="match status" value="1"/>
</dbReference>
<dbReference type="InterPro" id="IPR011008">
    <property type="entry name" value="Dimeric_a/b-barrel"/>
</dbReference>
<dbReference type="PROSITE" id="PS50956">
    <property type="entry name" value="HTH_ASNC_2"/>
    <property type="match status" value="1"/>
</dbReference>
<dbReference type="SUPFAM" id="SSF46785">
    <property type="entry name" value="Winged helix' DNA-binding domain"/>
    <property type="match status" value="1"/>
</dbReference>
<evidence type="ECO:0000259" key="4">
    <source>
        <dbReference type="PROSITE" id="PS50956"/>
    </source>
</evidence>
<dbReference type="Pfam" id="PF13404">
    <property type="entry name" value="HTH_AsnC-type"/>
    <property type="match status" value="1"/>
</dbReference>
<evidence type="ECO:0000256" key="2">
    <source>
        <dbReference type="ARBA" id="ARBA00023125"/>
    </source>
</evidence>
<dbReference type="PANTHER" id="PTHR30154:SF34">
    <property type="entry name" value="TRANSCRIPTIONAL REGULATOR AZLB"/>
    <property type="match status" value="1"/>
</dbReference>
<dbReference type="PANTHER" id="PTHR30154">
    <property type="entry name" value="LEUCINE-RESPONSIVE REGULATORY PROTEIN"/>
    <property type="match status" value="1"/>
</dbReference>
<dbReference type="InterPro" id="IPR019888">
    <property type="entry name" value="Tscrpt_reg_AsnC-like"/>
</dbReference>
<keyword evidence="2" id="KW-0238">DNA-binding</keyword>
<dbReference type="SMART" id="SM00344">
    <property type="entry name" value="HTH_ASNC"/>
    <property type="match status" value="1"/>
</dbReference>
<dbReference type="EMBL" id="JAFLNL010000015">
    <property type="protein sequence ID" value="MBO0356049.1"/>
    <property type="molecule type" value="Genomic_DNA"/>
</dbReference>
<evidence type="ECO:0000256" key="3">
    <source>
        <dbReference type="ARBA" id="ARBA00023163"/>
    </source>
</evidence>
<accession>A0ABS3GAM5</accession>
<organism evidence="5 6">
    <name type="scientific">Flagellimonas aurea</name>
    <dbReference type="NCBI Taxonomy" id="2915619"/>
    <lineage>
        <taxon>Bacteria</taxon>
        <taxon>Pseudomonadati</taxon>
        <taxon>Bacteroidota</taxon>
        <taxon>Flavobacteriia</taxon>
        <taxon>Flavobacteriales</taxon>
        <taxon>Flavobacteriaceae</taxon>
        <taxon>Flagellimonas</taxon>
    </lineage>
</organism>
<dbReference type="InterPro" id="IPR019887">
    <property type="entry name" value="Tscrpt_reg_AsnC/Lrp_C"/>
</dbReference>